<dbReference type="AlphaFoldDB" id="A0AA36I422"/>
<organism evidence="1 2">
    <name type="scientific">Effrenium voratum</name>
    <dbReference type="NCBI Taxonomy" id="2562239"/>
    <lineage>
        <taxon>Eukaryota</taxon>
        <taxon>Sar</taxon>
        <taxon>Alveolata</taxon>
        <taxon>Dinophyceae</taxon>
        <taxon>Suessiales</taxon>
        <taxon>Symbiodiniaceae</taxon>
        <taxon>Effrenium</taxon>
    </lineage>
</organism>
<dbReference type="EMBL" id="CAUJNA010000662">
    <property type="protein sequence ID" value="CAJ1379838.1"/>
    <property type="molecule type" value="Genomic_DNA"/>
</dbReference>
<comment type="caution">
    <text evidence="1">The sequence shown here is derived from an EMBL/GenBank/DDBJ whole genome shotgun (WGS) entry which is preliminary data.</text>
</comment>
<evidence type="ECO:0000313" key="1">
    <source>
        <dbReference type="EMBL" id="CAJ1379838.1"/>
    </source>
</evidence>
<dbReference type="Proteomes" id="UP001178507">
    <property type="component" value="Unassembled WGS sequence"/>
</dbReference>
<evidence type="ECO:0000313" key="2">
    <source>
        <dbReference type="Proteomes" id="UP001178507"/>
    </source>
</evidence>
<keyword evidence="2" id="KW-1185">Reference proteome</keyword>
<gene>
    <name evidence="1" type="ORF">EVOR1521_LOCUS7955</name>
</gene>
<accession>A0AA36I422</accession>
<name>A0AA36I422_9DINO</name>
<reference evidence="1" key="1">
    <citation type="submission" date="2023-08" db="EMBL/GenBank/DDBJ databases">
        <authorList>
            <person name="Chen Y."/>
            <person name="Shah S."/>
            <person name="Dougan E. K."/>
            <person name="Thang M."/>
            <person name="Chan C."/>
        </authorList>
    </citation>
    <scope>NUCLEOTIDE SEQUENCE</scope>
</reference>
<sequence length="209" mass="23078">MGNTLLTGQKIVCGHTDRTHLRQNLLCDRLSQPTAEMVDALLFLQDHKADLQNIGETLTQDEGLRRHATKEVMLATCFCVFFEYVPVTESSDASRVLAAFSGALSRPDEFLQDLLTLRAQAVPKAKIFRLQPLVHEADINGTDSRGVLDSLSAFARAALESAQIYSEIRDAVDAGQLDRQQAANVLDSLESDQRRMMNAMDTVQEATSP</sequence>
<proteinExistence type="predicted"/>
<protein>
    <submittedName>
        <fullName evidence="1">Uncharacterized protein</fullName>
    </submittedName>
</protein>